<evidence type="ECO:0000256" key="4">
    <source>
        <dbReference type="ARBA" id="ARBA00022679"/>
    </source>
</evidence>
<keyword evidence="9" id="KW-1185">Reference proteome</keyword>
<dbReference type="Proteomes" id="UP000233398">
    <property type="component" value="Unassembled WGS sequence"/>
</dbReference>
<dbReference type="PROSITE" id="PS51625">
    <property type="entry name" value="SAM_MT_TRMB"/>
    <property type="match status" value="1"/>
</dbReference>
<dbReference type="EC" id="2.1.1.33" evidence="7"/>
<comment type="similarity">
    <text evidence="7">Belongs to the class I-like SAM-binding methyltransferase superfamily. TrmB family.</text>
</comment>
<name>A0A2N0VF87_9BACT</name>
<feature type="binding site" evidence="7">
    <location>
        <begin position="199"/>
        <end position="202"/>
    </location>
    <ligand>
        <name>substrate</name>
    </ligand>
</feature>
<keyword evidence="3 7" id="KW-0489">Methyltransferase</keyword>
<organism evidence="8 9">
    <name type="scientific">Rhodohalobacter barkolensis</name>
    <dbReference type="NCBI Taxonomy" id="2053187"/>
    <lineage>
        <taxon>Bacteria</taxon>
        <taxon>Pseudomonadati</taxon>
        <taxon>Balneolota</taxon>
        <taxon>Balneolia</taxon>
        <taxon>Balneolales</taxon>
        <taxon>Balneolaceae</taxon>
        <taxon>Rhodohalobacter</taxon>
    </lineage>
</organism>
<dbReference type="RefSeq" id="WP_101074058.1">
    <property type="nucleotide sequence ID" value="NZ_PISP01000005.1"/>
</dbReference>
<dbReference type="CDD" id="cd02440">
    <property type="entry name" value="AdoMet_MTases"/>
    <property type="match status" value="1"/>
</dbReference>
<dbReference type="Pfam" id="PF02390">
    <property type="entry name" value="Methyltransf_4"/>
    <property type="match status" value="1"/>
</dbReference>
<sequence>MAKNKLQKFEDVDRFSNVFEYTDFDNGTPKPKGSWHKEIFKNSNPIVLELACGKGEYTVNLARQNPDKNFIGIDKKGWRLWKGAKQALEEPLPNVHFMRIYIDHLADYFEKGEVDEIWITFPDPYLRDSQSSKRLTSPKFLSIYRKILSPNSTIHLKTDSDLLYDFTLDTITSERCEIEEKLDNVYQEKPDDPVLSIKTFYEKKHLQEGKTIHYVSFRLNGSASE</sequence>
<dbReference type="SUPFAM" id="SSF53335">
    <property type="entry name" value="S-adenosyl-L-methionine-dependent methyltransferases"/>
    <property type="match status" value="1"/>
</dbReference>
<reference evidence="8 9" key="1">
    <citation type="submission" date="2017-11" db="EMBL/GenBank/DDBJ databases">
        <title>Rhodohalobacter 15182 sp. nov., isolated from a salt lake.</title>
        <authorList>
            <person name="Han S."/>
        </authorList>
    </citation>
    <scope>NUCLEOTIDE SEQUENCE [LARGE SCALE GENOMIC DNA]</scope>
    <source>
        <strain evidence="8 9">15182</strain>
    </source>
</reference>
<keyword evidence="5 7" id="KW-0949">S-adenosyl-L-methionine</keyword>
<evidence type="ECO:0000256" key="5">
    <source>
        <dbReference type="ARBA" id="ARBA00022691"/>
    </source>
</evidence>
<dbReference type="EMBL" id="PISP01000005">
    <property type="protein sequence ID" value="PKD42808.1"/>
    <property type="molecule type" value="Genomic_DNA"/>
</dbReference>
<proteinExistence type="inferred from homology"/>
<keyword evidence="4 7" id="KW-0808">Transferase</keyword>
<dbReference type="InterPro" id="IPR003358">
    <property type="entry name" value="tRNA_(Gua-N-7)_MeTrfase_Trmb"/>
</dbReference>
<dbReference type="PANTHER" id="PTHR23417:SF14">
    <property type="entry name" value="PENTACOTRIPEPTIDE-REPEAT REGION OF PRORP DOMAIN-CONTAINING PROTEIN"/>
    <property type="match status" value="1"/>
</dbReference>
<comment type="function">
    <text evidence="2 7">Catalyzes the formation of N(7)-methylguanine at position 46 (m7G46) in tRNA.</text>
</comment>
<evidence type="ECO:0000256" key="2">
    <source>
        <dbReference type="ARBA" id="ARBA00003015"/>
    </source>
</evidence>
<evidence type="ECO:0000256" key="3">
    <source>
        <dbReference type="ARBA" id="ARBA00022603"/>
    </source>
</evidence>
<dbReference type="GO" id="GO:0043527">
    <property type="term" value="C:tRNA methyltransferase complex"/>
    <property type="evidence" value="ECO:0007669"/>
    <property type="project" value="TreeGrafter"/>
</dbReference>
<protein>
    <recommendedName>
        <fullName evidence="7">tRNA (guanine-N(7)-)-methyltransferase</fullName>
        <ecNumber evidence="7">2.1.1.33</ecNumber>
    </recommendedName>
    <alternativeName>
        <fullName evidence="7">tRNA (guanine(46)-N(7))-methyltransferase</fullName>
    </alternativeName>
    <alternativeName>
        <fullName evidence="7">tRNA(m7G46)-methyltransferase</fullName>
    </alternativeName>
</protein>
<dbReference type="AlphaFoldDB" id="A0A2N0VF87"/>
<dbReference type="InterPro" id="IPR055361">
    <property type="entry name" value="tRNA_methyltr_TrmB_bact"/>
</dbReference>
<feature type="binding site" evidence="7">
    <location>
        <position position="49"/>
    </location>
    <ligand>
        <name>S-adenosyl-L-methionine</name>
        <dbReference type="ChEBI" id="CHEBI:59789"/>
    </ligand>
</feature>
<evidence type="ECO:0000256" key="6">
    <source>
        <dbReference type="ARBA" id="ARBA00022694"/>
    </source>
</evidence>
<dbReference type="Gene3D" id="3.40.50.150">
    <property type="entry name" value="Vaccinia Virus protein VP39"/>
    <property type="match status" value="1"/>
</dbReference>
<dbReference type="NCBIfam" id="NF001080">
    <property type="entry name" value="PRK00121.2-2"/>
    <property type="match status" value="1"/>
</dbReference>
<evidence type="ECO:0000256" key="1">
    <source>
        <dbReference type="ARBA" id="ARBA00000142"/>
    </source>
</evidence>
<comment type="catalytic activity">
    <reaction evidence="1 7">
        <text>guanosine(46) in tRNA + S-adenosyl-L-methionine = N(7)-methylguanosine(46) in tRNA + S-adenosyl-L-homocysteine</text>
        <dbReference type="Rhea" id="RHEA:42708"/>
        <dbReference type="Rhea" id="RHEA-COMP:10188"/>
        <dbReference type="Rhea" id="RHEA-COMP:10189"/>
        <dbReference type="ChEBI" id="CHEBI:57856"/>
        <dbReference type="ChEBI" id="CHEBI:59789"/>
        <dbReference type="ChEBI" id="CHEBI:74269"/>
        <dbReference type="ChEBI" id="CHEBI:74480"/>
        <dbReference type="EC" id="2.1.1.33"/>
    </reaction>
</comment>
<comment type="caution">
    <text evidence="8">The sequence shown here is derived from an EMBL/GenBank/DDBJ whole genome shotgun (WGS) entry which is preliminary data.</text>
</comment>
<gene>
    <name evidence="7" type="primary">trmB</name>
    <name evidence="8" type="ORF">CWD77_13215</name>
</gene>
<dbReference type="InterPro" id="IPR029063">
    <property type="entry name" value="SAM-dependent_MTases_sf"/>
</dbReference>
<feature type="binding site" evidence="7">
    <location>
        <position position="74"/>
    </location>
    <ligand>
        <name>S-adenosyl-L-methionine</name>
        <dbReference type="ChEBI" id="CHEBI:59789"/>
    </ligand>
</feature>
<dbReference type="UniPathway" id="UPA00989"/>
<dbReference type="HAMAP" id="MF_01057">
    <property type="entry name" value="tRNA_methyltr_TrmB"/>
    <property type="match status" value="1"/>
</dbReference>
<dbReference type="GO" id="GO:0008176">
    <property type="term" value="F:tRNA (guanine(46)-N7)-methyltransferase activity"/>
    <property type="evidence" value="ECO:0007669"/>
    <property type="project" value="UniProtKB-UniRule"/>
</dbReference>
<comment type="caution">
    <text evidence="7">Lacks conserved residue(s) required for the propagation of feature annotation.</text>
</comment>
<evidence type="ECO:0000256" key="7">
    <source>
        <dbReference type="HAMAP-Rule" id="MF_01057"/>
    </source>
</evidence>
<evidence type="ECO:0000313" key="9">
    <source>
        <dbReference type="Proteomes" id="UP000233398"/>
    </source>
</evidence>
<dbReference type="OrthoDB" id="9802090at2"/>
<keyword evidence="6 7" id="KW-0819">tRNA processing</keyword>
<evidence type="ECO:0000313" key="8">
    <source>
        <dbReference type="EMBL" id="PKD42808.1"/>
    </source>
</evidence>
<feature type="binding site" evidence="7">
    <location>
        <position position="159"/>
    </location>
    <ligand>
        <name>substrate</name>
    </ligand>
</feature>
<dbReference type="PANTHER" id="PTHR23417">
    <property type="entry name" value="3-DEOXY-D-MANNO-OCTULOSONIC-ACID TRANSFERASE/TRNA GUANINE-N 7 - -METHYLTRANSFERASE"/>
    <property type="match status" value="1"/>
</dbReference>
<accession>A0A2N0VF87</accession>
<feature type="binding site" evidence="7">
    <location>
        <position position="123"/>
    </location>
    <ligand>
        <name>S-adenosyl-L-methionine</name>
        <dbReference type="ChEBI" id="CHEBI:59789"/>
    </ligand>
</feature>
<comment type="pathway">
    <text evidence="7">tRNA modification; N(7)-methylguanine-tRNA biosynthesis.</text>
</comment>